<dbReference type="EMBL" id="UZAL01031608">
    <property type="protein sequence ID" value="VDP58605.1"/>
    <property type="molecule type" value="Genomic_DNA"/>
</dbReference>
<dbReference type="Pfam" id="PF00632">
    <property type="entry name" value="HECT"/>
    <property type="match status" value="1"/>
</dbReference>
<dbReference type="InterPro" id="IPR044611">
    <property type="entry name" value="E3A/B/C-like"/>
</dbReference>
<keyword evidence="8" id="KW-1185">Reference proteome</keyword>
<protein>
    <recommendedName>
        <fullName evidence="2">HECT-type E3 ubiquitin transferase</fullName>
        <ecNumber evidence="2">2.3.2.26</ecNumber>
    </recommendedName>
</protein>
<dbReference type="Gene3D" id="3.30.2410.10">
    <property type="entry name" value="Hect, E3 ligase catalytic domain"/>
    <property type="match status" value="1"/>
</dbReference>
<feature type="active site" description="Glycyl thioester intermediate" evidence="5">
    <location>
        <position position="179"/>
    </location>
</feature>
<dbReference type="SUPFAM" id="SSF56204">
    <property type="entry name" value="Hect, E3 ligase catalytic domain"/>
    <property type="match status" value="1"/>
</dbReference>
<dbReference type="PANTHER" id="PTHR45700">
    <property type="entry name" value="UBIQUITIN-PROTEIN LIGASE E3C"/>
    <property type="match status" value="1"/>
</dbReference>
<evidence type="ECO:0000256" key="2">
    <source>
        <dbReference type="ARBA" id="ARBA00012485"/>
    </source>
</evidence>
<dbReference type="GO" id="GO:0061630">
    <property type="term" value="F:ubiquitin protein ligase activity"/>
    <property type="evidence" value="ECO:0007669"/>
    <property type="project" value="UniProtKB-EC"/>
</dbReference>
<evidence type="ECO:0000256" key="4">
    <source>
        <dbReference type="ARBA" id="ARBA00022786"/>
    </source>
</evidence>
<proteinExistence type="predicted"/>
<gene>
    <name evidence="7" type="ORF">SMTD_LOCUS11584</name>
</gene>
<evidence type="ECO:0000313" key="7">
    <source>
        <dbReference type="EMBL" id="VDP58605.1"/>
    </source>
</evidence>
<dbReference type="SMART" id="SM00119">
    <property type="entry name" value="HECTc"/>
    <property type="match status" value="1"/>
</dbReference>
<reference evidence="7 8" key="1">
    <citation type="submission" date="2018-11" db="EMBL/GenBank/DDBJ databases">
        <authorList>
            <consortium name="Pathogen Informatics"/>
        </authorList>
    </citation>
    <scope>NUCLEOTIDE SEQUENCE [LARGE SCALE GENOMIC DNA]</scope>
    <source>
        <strain>Denwood</strain>
        <strain evidence="8">Zambia</strain>
    </source>
</reference>
<accession>A0A3P8FUU0</accession>
<keyword evidence="3" id="KW-0808">Transferase</keyword>
<dbReference type="Gene3D" id="3.30.2160.10">
    <property type="entry name" value="Hect, E3 ligase catalytic domain"/>
    <property type="match status" value="1"/>
</dbReference>
<dbReference type="FunFam" id="3.30.2410.10:FF:000003">
    <property type="entry name" value="probable E3 ubiquitin-protein ligase HERC4 isoform X1"/>
    <property type="match status" value="1"/>
</dbReference>
<evidence type="ECO:0000259" key="6">
    <source>
        <dbReference type="PROSITE" id="PS50237"/>
    </source>
</evidence>
<organism evidence="7 8">
    <name type="scientific">Schistosoma mattheei</name>
    <dbReference type="NCBI Taxonomy" id="31246"/>
    <lineage>
        <taxon>Eukaryota</taxon>
        <taxon>Metazoa</taxon>
        <taxon>Spiralia</taxon>
        <taxon>Lophotrochozoa</taxon>
        <taxon>Platyhelminthes</taxon>
        <taxon>Trematoda</taxon>
        <taxon>Digenea</taxon>
        <taxon>Strigeidida</taxon>
        <taxon>Schistosomatoidea</taxon>
        <taxon>Schistosomatidae</taxon>
        <taxon>Schistosoma</taxon>
    </lineage>
</organism>
<dbReference type="AlphaFoldDB" id="A0A3P8FUU0"/>
<dbReference type="PANTHER" id="PTHR45700:SF8">
    <property type="entry name" value="HECT-TYPE E3 UBIQUITIN TRANSFERASE"/>
    <property type="match status" value="1"/>
</dbReference>
<dbReference type="Proteomes" id="UP000269396">
    <property type="component" value="Unassembled WGS sequence"/>
</dbReference>
<dbReference type="InterPro" id="IPR000569">
    <property type="entry name" value="HECT_dom"/>
</dbReference>
<evidence type="ECO:0000256" key="1">
    <source>
        <dbReference type="ARBA" id="ARBA00000885"/>
    </source>
</evidence>
<keyword evidence="4 5" id="KW-0833">Ubl conjugation pathway</keyword>
<evidence type="ECO:0000313" key="8">
    <source>
        <dbReference type="Proteomes" id="UP000269396"/>
    </source>
</evidence>
<evidence type="ECO:0000256" key="3">
    <source>
        <dbReference type="ARBA" id="ARBA00022679"/>
    </source>
</evidence>
<comment type="catalytic activity">
    <reaction evidence="1">
        <text>S-ubiquitinyl-[E2 ubiquitin-conjugating enzyme]-L-cysteine + [acceptor protein]-L-lysine = [E2 ubiquitin-conjugating enzyme]-L-cysteine + N(6)-ubiquitinyl-[acceptor protein]-L-lysine.</text>
        <dbReference type="EC" id="2.3.2.26"/>
    </reaction>
</comment>
<feature type="domain" description="HECT" evidence="6">
    <location>
        <begin position="1"/>
        <end position="211"/>
    </location>
</feature>
<sequence>MLEYEYDDIENVFGCSFAVNYLDPFGNVITHELKPDGAKIPVTKENRKEYVDLYSSFLLNDSVKKQFNAFRRGFQMVVDESPLTFLFRPDELELLVRGSPVYDFNELERVTTYEEYTSDSTVIKNFWSIVHSMTKEQKKQLLQFSTGSDRVPVGGMSKMKFTIARQGSDTNRLPSAHTCFNILLLPEYQSLEKLQQSLLLAITHCKGFGMS</sequence>
<dbReference type="InterPro" id="IPR035983">
    <property type="entry name" value="Hect_E3_ubiquitin_ligase"/>
</dbReference>
<dbReference type="GO" id="GO:0000209">
    <property type="term" value="P:protein polyubiquitination"/>
    <property type="evidence" value="ECO:0007669"/>
    <property type="project" value="InterPro"/>
</dbReference>
<dbReference type="PROSITE" id="PS50237">
    <property type="entry name" value="HECT"/>
    <property type="match status" value="1"/>
</dbReference>
<dbReference type="EC" id="2.3.2.26" evidence="2"/>
<evidence type="ECO:0000256" key="5">
    <source>
        <dbReference type="PROSITE-ProRule" id="PRU00104"/>
    </source>
</evidence>
<name>A0A3P8FUU0_9TREM</name>